<dbReference type="VEuPathDB" id="VectorBase:AMAM012026"/>
<dbReference type="AlphaFoldDB" id="A0A182SRL8"/>
<reference evidence="3" key="1">
    <citation type="submission" date="2013-09" db="EMBL/GenBank/DDBJ databases">
        <title>The Genome Sequence of Anopheles maculatus species B.</title>
        <authorList>
            <consortium name="The Broad Institute Genomics Platform"/>
            <person name="Neafsey D.E."/>
            <person name="Besansky N."/>
            <person name="Howell P."/>
            <person name="Walton C."/>
            <person name="Young S.K."/>
            <person name="Zeng Q."/>
            <person name="Gargeya S."/>
            <person name="Fitzgerald M."/>
            <person name="Haas B."/>
            <person name="Abouelleil A."/>
            <person name="Allen A.W."/>
            <person name="Alvarado L."/>
            <person name="Arachchi H.M."/>
            <person name="Berlin A.M."/>
            <person name="Chapman S.B."/>
            <person name="Gainer-Dewar J."/>
            <person name="Goldberg J."/>
            <person name="Griggs A."/>
            <person name="Gujja S."/>
            <person name="Hansen M."/>
            <person name="Howarth C."/>
            <person name="Imamovic A."/>
            <person name="Ireland A."/>
            <person name="Larimer J."/>
            <person name="McCowan C."/>
            <person name="Murphy C."/>
            <person name="Pearson M."/>
            <person name="Poon T.W."/>
            <person name="Priest M."/>
            <person name="Roberts A."/>
            <person name="Saif S."/>
            <person name="Shea T."/>
            <person name="Sisk P."/>
            <person name="Sykes S."/>
            <person name="Wortman J."/>
            <person name="Nusbaum C."/>
            <person name="Birren B."/>
        </authorList>
    </citation>
    <scope>NUCLEOTIDE SEQUENCE [LARGE SCALE GENOMIC DNA]</scope>
    <source>
        <strain evidence="3">maculatus3</strain>
    </source>
</reference>
<reference evidence="2" key="2">
    <citation type="submission" date="2020-05" db="UniProtKB">
        <authorList>
            <consortium name="EnsemblMetazoa"/>
        </authorList>
    </citation>
    <scope>IDENTIFICATION</scope>
    <source>
        <strain evidence="2">maculatus3</strain>
    </source>
</reference>
<proteinExistence type="predicted"/>
<keyword evidence="1" id="KW-0812">Transmembrane</keyword>
<feature type="transmembrane region" description="Helical" evidence="1">
    <location>
        <begin position="62"/>
        <end position="80"/>
    </location>
</feature>
<keyword evidence="1" id="KW-0472">Membrane</keyword>
<keyword evidence="3" id="KW-1185">Reference proteome</keyword>
<keyword evidence="1" id="KW-1133">Transmembrane helix</keyword>
<accession>A0A182SRL8</accession>
<protein>
    <submittedName>
        <fullName evidence="2">Uncharacterized protein</fullName>
    </submittedName>
</protein>
<name>A0A182SRL8_9DIPT</name>
<evidence type="ECO:0000256" key="1">
    <source>
        <dbReference type="SAM" id="Phobius"/>
    </source>
</evidence>
<dbReference type="Proteomes" id="UP000075901">
    <property type="component" value="Unassembled WGS sequence"/>
</dbReference>
<evidence type="ECO:0000313" key="2">
    <source>
        <dbReference type="EnsemblMetazoa" id="AMAM012026-PA"/>
    </source>
</evidence>
<organism evidence="2 3">
    <name type="scientific">Anopheles maculatus</name>
    <dbReference type="NCBI Taxonomy" id="74869"/>
    <lineage>
        <taxon>Eukaryota</taxon>
        <taxon>Metazoa</taxon>
        <taxon>Ecdysozoa</taxon>
        <taxon>Arthropoda</taxon>
        <taxon>Hexapoda</taxon>
        <taxon>Insecta</taxon>
        <taxon>Pterygota</taxon>
        <taxon>Neoptera</taxon>
        <taxon>Endopterygota</taxon>
        <taxon>Diptera</taxon>
        <taxon>Nematocera</taxon>
        <taxon>Culicoidea</taxon>
        <taxon>Culicidae</taxon>
        <taxon>Anophelinae</taxon>
        <taxon>Anopheles</taxon>
        <taxon>Anopheles maculatus group</taxon>
    </lineage>
</organism>
<evidence type="ECO:0000313" key="3">
    <source>
        <dbReference type="Proteomes" id="UP000075901"/>
    </source>
</evidence>
<dbReference type="EnsemblMetazoa" id="AMAM012026-RA">
    <property type="protein sequence ID" value="AMAM012026-PA"/>
    <property type="gene ID" value="AMAM012026"/>
</dbReference>
<sequence length="101" mass="11354">MEKDTAGTVKFKKIFLHRFVSSASFFLRSIDPIERIGNHRLPVLGQQGQSEKFALITINSRLGIINVFVQKLLLLLMAFYSSGGGRFYWSCPVMGHESCAT</sequence>